<keyword evidence="4" id="KW-0378">Hydrolase</keyword>
<dbReference type="InterPro" id="IPR057739">
    <property type="entry name" value="Glyco_hydro_29_N"/>
</dbReference>
<dbReference type="GO" id="GO:0006004">
    <property type="term" value="P:fucose metabolic process"/>
    <property type="evidence" value="ECO:0007669"/>
    <property type="project" value="TreeGrafter"/>
</dbReference>
<reference evidence="7" key="1">
    <citation type="submission" date="2020-10" db="EMBL/GenBank/DDBJ databases">
        <authorList>
            <person name="Gilroy R."/>
        </authorList>
    </citation>
    <scope>NUCLEOTIDE SEQUENCE</scope>
    <source>
        <strain evidence="7">9366</strain>
    </source>
</reference>
<organism evidence="7 8">
    <name type="scientific">Candidatus Caccalectryoclostridium excrementigallinarum</name>
    <dbReference type="NCBI Taxonomy" id="2840710"/>
    <lineage>
        <taxon>Bacteria</taxon>
        <taxon>Bacillati</taxon>
        <taxon>Bacillota</taxon>
        <taxon>Clostridia</taxon>
        <taxon>Christensenellales</taxon>
        <taxon>Christensenellaceae</taxon>
        <taxon>Christensenellaceae incertae sedis</taxon>
        <taxon>Candidatus Caccalectryoclostridium</taxon>
    </lineage>
</organism>
<comment type="caution">
    <text evidence="7">The sequence shown here is derived from an EMBL/GenBank/DDBJ whole genome shotgun (WGS) entry which is preliminary data.</text>
</comment>
<dbReference type="Gene3D" id="3.20.20.80">
    <property type="entry name" value="Glycosidases"/>
    <property type="match status" value="1"/>
</dbReference>
<evidence type="ECO:0000313" key="7">
    <source>
        <dbReference type="EMBL" id="HIU62518.1"/>
    </source>
</evidence>
<dbReference type="PANTHER" id="PTHR10030">
    <property type="entry name" value="ALPHA-L-FUCOSIDASE"/>
    <property type="match status" value="1"/>
</dbReference>
<keyword evidence="3" id="KW-0732">Signal</keyword>
<sequence>MYTSILPSPVQKSFEDTGFNIFIHYGINTFIGKEWSDGSASPSLFDPEDQNTDEWAKTAKAAGAKGIILTCKHHDGFCLWQTKTTAYSVASSPYKNGKGDVARELSESCRKFGLKFGVYLSPWDRNSPLYGTDKYNDFYIAQLRELLTNYGEIFCVWLDGACGSYMDGKPAQVYDFERIYATVRALQPHCAISNCGPDVRWVGNEAGKTRKSEWNVVPEFSFDVQKIAENSQQSDDPSFRKKGLDAMSEDLGSREVLDAFDSFIWYPAEADVSIRPGWFWHKRENLAVRSLDNLTFIYYSSVGGNTLLLLNVPPNKKGRIEKRDQKVLCALGERIKAHFSAPVPCSYTAENADPAFPASNLATEREGYFRAGGIEQSYEIEARFSSPTLVDKVLLRENCDFSQRVESFDLFAVTEKGEKKVYSGTTIGFKRIATFKKIKASAIRLVITSCRLEPYLEIFQPYAFNGKVPSQPLTDKIAAFIRGVGQKMYYKRLNKQKQKQEI</sequence>
<dbReference type="EC" id="3.2.1.51" evidence="2"/>
<dbReference type="Pfam" id="PF01120">
    <property type="entry name" value="Alpha_L_fucos"/>
    <property type="match status" value="1"/>
</dbReference>
<feature type="domain" description="Glycoside hydrolase family 29 N-terminal" evidence="6">
    <location>
        <begin position="9"/>
        <end position="335"/>
    </location>
</feature>
<protein>
    <recommendedName>
        <fullName evidence="2">alpha-L-fucosidase</fullName>
        <ecNumber evidence="2">3.2.1.51</ecNumber>
    </recommendedName>
</protein>
<dbReference type="AlphaFoldDB" id="A0A9D1ML51"/>
<dbReference type="SMART" id="SM00812">
    <property type="entry name" value="Alpha_L_fucos"/>
    <property type="match status" value="1"/>
</dbReference>
<evidence type="ECO:0000259" key="6">
    <source>
        <dbReference type="Pfam" id="PF01120"/>
    </source>
</evidence>
<dbReference type="PANTHER" id="PTHR10030:SF37">
    <property type="entry name" value="ALPHA-L-FUCOSIDASE-RELATED"/>
    <property type="match status" value="1"/>
</dbReference>
<dbReference type="InterPro" id="IPR017853">
    <property type="entry name" value="GH"/>
</dbReference>
<evidence type="ECO:0000313" key="8">
    <source>
        <dbReference type="Proteomes" id="UP000824145"/>
    </source>
</evidence>
<dbReference type="Proteomes" id="UP000824145">
    <property type="component" value="Unassembled WGS sequence"/>
</dbReference>
<reference evidence="7" key="2">
    <citation type="journal article" date="2021" name="PeerJ">
        <title>Extensive microbial diversity within the chicken gut microbiome revealed by metagenomics and culture.</title>
        <authorList>
            <person name="Gilroy R."/>
            <person name="Ravi A."/>
            <person name="Getino M."/>
            <person name="Pursley I."/>
            <person name="Horton D.L."/>
            <person name="Alikhan N.F."/>
            <person name="Baker D."/>
            <person name="Gharbi K."/>
            <person name="Hall N."/>
            <person name="Watson M."/>
            <person name="Adriaenssens E.M."/>
            <person name="Foster-Nyarko E."/>
            <person name="Jarju S."/>
            <person name="Secka A."/>
            <person name="Antonio M."/>
            <person name="Oren A."/>
            <person name="Chaudhuri R.R."/>
            <person name="La Ragione R."/>
            <person name="Hildebrand F."/>
            <person name="Pallen M.J."/>
        </authorList>
    </citation>
    <scope>NUCLEOTIDE SEQUENCE</scope>
    <source>
        <strain evidence="7">9366</strain>
    </source>
</reference>
<keyword evidence="5" id="KW-0326">Glycosidase</keyword>
<dbReference type="GO" id="GO:0005764">
    <property type="term" value="C:lysosome"/>
    <property type="evidence" value="ECO:0007669"/>
    <property type="project" value="TreeGrafter"/>
</dbReference>
<evidence type="ECO:0000256" key="5">
    <source>
        <dbReference type="ARBA" id="ARBA00023295"/>
    </source>
</evidence>
<accession>A0A9D1ML51</accession>
<dbReference type="GO" id="GO:0016139">
    <property type="term" value="P:glycoside catabolic process"/>
    <property type="evidence" value="ECO:0007669"/>
    <property type="project" value="TreeGrafter"/>
</dbReference>
<proteinExistence type="inferred from homology"/>
<evidence type="ECO:0000256" key="1">
    <source>
        <dbReference type="ARBA" id="ARBA00007951"/>
    </source>
</evidence>
<dbReference type="SUPFAM" id="SSF51445">
    <property type="entry name" value="(Trans)glycosidases"/>
    <property type="match status" value="1"/>
</dbReference>
<dbReference type="InterPro" id="IPR000933">
    <property type="entry name" value="Glyco_hydro_29"/>
</dbReference>
<name>A0A9D1ML51_9FIRM</name>
<dbReference type="Gene3D" id="2.60.120.260">
    <property type="entry name" value="Galactose-binding domain-like"/>
    <property type="match status" value="1"/>
</dbReference>
<dbReference type="GO" id="GO:0004560">
    <property type="term" value="F:alpha-L-fucosidase activity"/>
    <property type="evidence" value="ECO:0007669"/>
    <property type="project" value="InterPro"/>
</dbReference>
<evidence type="ECO:0000256" key="2">
    <source>
        <dbReference type="ARBA" id="ARBA00012662"/>
    </source>
</evidence>
<evidence type="ECO:0000256" key="3">
    <source>
        <dbReference type="ARBA" id="ARBA00022729"/>
    </source>
</evidence>
<comment type="similarity">
    <text evidence="1">Belongs to the glycosyl hydrolase 29 family.</text>
</comment>
<dbReference type="EMBL" id="DVNJ01000007">
    <property type="protein sequence ID" value="HIU62518.1"/>
    <property type="molecule type" value="Genomic_DNA"/>
</dbReference>
<gene>
    <name evidence="7" type="ORF">IAB07_01950</name>
</gene>
<evidence type="ECO:0000256" key="4">
    <source>
        <dbReference type="ARBA" id="ARBA00022801"/>
    </source>
</evidence>